<evidence type="ECO:0000256" key="2">
    <source>
        <dbReference type="ARBA" id="ARBA00022679"/>
    </source>
</evidence>
<keyword evidence="1" id="KW-0723">Serine/threonine-protein kinase</keyword>
<dbReference type="PANTHER" id="PTHR24345:SF0">
    <property type="entry name" value="CELL CYCLE SERINE_THREONINE-PROTEIN KINASE CDC5_MSD2"/>
    <property type="match status" value="1"/>
</dbReference>
<dbReference type="SMART" id="SM00220">
    <property type="entry name" value="S_TKc"/>
    <property type="match status" value="1"/>
</dbReference>
<evidence type="ECO:0000256" key="3">
    <source>
        <dbReference type="ARBA" id="ARBA00022741"/>
    </source>
</evidence>
<dbReference type="PROSITE" id="PS50011">
    <property type="entry name" value="PROTEIN_KINASE_DOM"/>
    <property type="match status" value="1"/>
</dbReference>
<evidence type="ECO:0000259" key="6">
    <source>
        <dbReference type="PROSITE" id="PS50011"/>
    </source>
</evidence>
<dbReference type="PROSITE" id="PS00108">
    <property type="entry name" value="PROTEIN_KINASE_ST"/>
    <property type="match status" value="1"/>
</dbReference>
<reference evidence="7 8" key="1">
    <citation type="submission" date="2022-01" db="EMBL/GenBank/DDBJ databases">
        <title>A chromosomal length assembly of Cordylochernes scorpioides.</title>
        <authorList>
            <person name="Zeh D."/>
            <person name="Zeh J."/>
        </authorList>
    </citation>
    <scope>NUCLEOTIDE SEQUENCE [LARGE SCALE GENOMIC DNA]</scope>
    <source>
        <strain evidence="7">IN4F17</strain>
        <tissue evidence="7">Whole Body</tissue>
    </source>
</reference>
<dbReference type="InterPro" id="IPR008271">
    <property type="entry name" value="Ser/Thr_kinase_AS"/>
</dbReference>
<dbReference type="PANTHER" id="PTHR24345">
    <property type="entry name" value="SERINE/THREONINE-PROTEIN KINASE PLK"/>
    <property type="match status" value="1"/>
</dbReference>
<protein>
    <recommendedName>
        <fullName evidence="6">Protein kinase domain-containing protein</fullName>
    </recommendedName>
</protein>
<dbReference type="Pfam" id="PF00069">
    <property type="entry name" value="Pkinase"/>
    <property type="match status" value="1"/>
</dbReference>
<organism evidence="7 8">
    <name type="scientific">Cordylochernes scorpioides</name>
    <dbReference type="NCBI Taxonomy" id="51811"/>
    <lineage>
        <taxon>Eukaryota</taxon>
        <taxon>Metazoa</taxon>
        <taxon>Ecdysozoa</taxon>
        <taxon>Arthropoda</taxon>
        <taxon>Chelicerata</taxon>
        <taxon>Arachnida</taxon>
        <taxon>Pseudoscorpiones</taxon>
        <taxon>Cheliferoidea</taxon>
        <taxon>Chernetidae</taxon>
        <taxon>Cordylochernes</taxon>
    </lineage>
</organism>
<dbReference type="InterPro" id="IPR000719">
    <property type="entry name" value="Prot_kinase_dom"/>
</dbReference>
<accession>A0ABY6LF25</accession>
<evidence type="ECO:0000313" key="7">
    <source>
        <dbReference type="EMBL" id="UYV79279.1"/>
    </source>
</evidence>
<dbReference type="Gene3D" id="3.30.200.20">
    <property type="entry name" value="Phosphorylase Kinase, domain 1"/>
    <property type="match status" value="1"/>
</dbReference>
<gene>
    <name evidence="7" type="ORF">LAZ67_17001899</name>
</gene>
<keyword evidence="8" id="KW-1185">Reference proteome</keyword>
<evidence type="ECO:0000256" key="4">
    <source>
        <dbReference type="ARBA" id="ARBA00022777"/>
    </source>
</evidence>
<evidence type="ECO:0000256" key="1">
    <source>
        <dbReference type="ARBA" id="ARBA00022527"/>
    </source>
</evidence>
<keyword evidence="2" id="KW-0808">Transferase</keyword>
<sequence>MDPVIVAKLEKYYKYRALLFSNRRSLVYAVTDNKTNKTVALKATKHSQEKERDNLLKLQSKHIVGLHRSFALGNVNFLALEYCPRSVRDVIKGDKHVSPAEICFMVNQMAEGLNFLHKKRIVHRDIKPGNMLLSWDGHLKISDLEFAVKLEDIDFNYCQFGTSCYCAPEILLELGYYNTKIDMWALGIIVAMFYTKNEIFESRSREEILEMICKMLGTKRVKSLDVNNEKFANIPEFTKPDWSILDKVPKKALSFIKNLLEPDPKTRWSSEQCLKDDFLTDKRRKNPKFNHIPNKYGTSRNAERQLPGESSSLVWTSAKRFYLRPVLIAELNQLTKRFHAEIESGILAIDVGLSASVSMELPLVNVSTCELRSVIRFFTAKNETAVNINRNLVSVYGE</sequence>
<dbReference type="Proteomes" id="UP001235939">
    <property type="component" value="Chromosome 17"/>
</dbReference>
<name>A0ABY6LF25_9ARAC</name>
<evidence type="ECO:0000256" key="5">
    <source>
        <dbReference type="ARBA" id="ARBA00022840"/>
    </source>
</evidence>
<dbReference type="SUPFAM" id="SSF56112">
    <property type="entry name" value="Protein kinase-like (PK-like)"/>
    <property type="match status" value="1"/>
</dbReference>
<proteinExistence type="predicted"/>
<dbReference type="EMBL" id="CP092879">
    <property type="protein sequence ID" value="UYV79279.1"/>
    <property type="molecule type" value="Genomic_DNA"/>
</dbReference>
<keyword evidence="5" id="KW-0067">ATP-binding</keyword>
<feature type="domain" description="Protein kinase" evidence="6">
    <location>
        <begin position="13"/>
        <end position="279"/>
    </location>
</feature>
<keyword evidence="3" id="KW-0547">Nucleotide-binding</keyword>
<dbReference type="InterPro" id="IPR011009">
    <property type="entry name" value="Kinase-like_dom_sf"/>
</dbReference>
<keyword evidence="4" id="KW-0418">Kinase</keyword>
<evidence type="ECO:0000313" key="8">
    <source>
        <dbReference type="Proteomes" id="UP001235939"/>
    </source>
</evidence>
<dbReference type="Gene3D" id="1.10.510.10">
    <property type="entry name" value="Transferase(Phosphotransferase) domain 1"/>
    <property type="match status" value="1"/>
</dbReference>